<dbReference type="OrthoDB" id="838897at2"/>
<name>A0A1H5X7Q9_9BACT</name>
<dbReference type="AlphaFoldDB" id="A0A1H5X7Q9"/>
<dbReference type="RefSeq" id="WP_103925064.1">
    <property type="nucleotide sequence ID" value="NZ_FNVR01000012.1"/>
</dbReference>
<gene>
    <name evidence="1" type="ORF">SAMN03080598_02410</name>
</gene>
<evidence type="ECO:0000313" key="2">
    <source>
        <dbReference type="Proteomes" id="UP000236736"/>
    </source>
</evidence>
<dbReference type="Proteomes" id="UP000236736">
    <property type="component" value="Unassembled WGS sequence"/>
</dbReference>
<reference evidence="2" key="1">
    <citation type="submission" date="2016-10" db="EMBL/GenBank/DDBJ databases">
        <authorList>
            <person name="Varghese N."/>
            <person name="Submissions S."/>
        </authorList>
    </citation>
    <scope>NUCLEOTIDE SEQUENCE [LARGE SCALE GENOMIC DNA]</scope>
    <source>
        <strain evidence="2">DSM 17298</strain>
    </source>
</reference>
<keyword evidence="2" id="KW-1185">Reference proteome</keyword>
<sequence length="266" mass="30128">MKNLLFFSFILLCYTSCTEDVSRNITTDLTQEADQFFSFSEALSESSYLANISYSDYFRISSEDLPGCPTIIRRTADRIIELDYTNSQDCDQQNKTPRKGKILLDFALTNTPDLSWTLTYEGYSFDSTKIEGKRNFSNPSVGENTETIENLKIELENKLGFNVSGSFSYSIARLSLRPFALSTRGRVEGTNPAGREFTLAITMPKEQLFSCYSQGWELPQTGNESWIIARSPSRSLDYLVKFENREGCDPMVISTLPDGRTLQLNP</sequence>
<accession>A0A1H5X7Q9</accession>
<evidence type="ECO:0000313" key="1">
    <source>
        <dbReference type="EMBL" id="SEG07779.1"/>
    </source>
</evidence>
<protein>
    <submittedName>
        <fullName evidence="1">Uncharacterized protein</fullName>
    </submittedName>
</protein>
<proteinExistence type="predicted"/>
<organism evidence="1 2">
    <name type="scientific">Algoriphagus boritolerans DSM 17298 = JCM 18970</name>
    <dbReference type="NCBI Taxonomy" id="1120964"/>
    <lineage>
        <taxon>Bacteria</taxon>
        <taxon>Pseudomonadati</taxon>
        <taxon>Bacteroidota</taxon>
        <taxon>Cytophagia</taxon>
        <taxon>Cytophagales</taxon>
        <taxon>Cyclobacteriaceae</taxon>
        <taxon>Algoriphagus</taxon>
    </lineage>
</organism>
<dbReference type="EMBL" id="FNVR01000012">
    <property type="protein sequence ID" value="SEG07779.1"/>
    <property type="molecule type" value="Genomic_DNA"/>
</dbReference>
<dbReference type="STRING" id="1120964.GCA_001313265_02060"/>